<proteinExistence type="predicted"/>
<evidence type="ECO:0008006" key="2">
    <source>
        <dbReference type="Google" id="ProtNLM"/>
    </source>
</evidence>
<dbReference type="EMBL" id="CADCVI010000166">
    <property type="protein sequence ID" value="CAA9477903.1"/>
    <property type="molecule type" value="Genomic_DNA"/>
</dbReference>
<protein>
    <recommendedName>
        <fullName evidence="2">Methyltransferase type 12</fullName>
    </recommendedName>
</protein>
<name>A0A6J4RPP2_9ACTN</name>
<organism evidence="1">
    <name type="scientific">uncultured Rubrobacteraceae bacterium</name>
    <dbReference type="NCBI Taxonomy" id="349277"/>
    <lineage>
        <taxon>Bacteria</taxon>
        <taxon>Bacillati</taxon>
        <taxon>Actinomycetota</taxon>
        <taxon>Rubrobacteria</taxon>
        <taxon>Rubrobacterales</taxon>
        <taxon>Rubrobacteraceae</taxon>
        <taxon>environmental samples</taxon>
    </lineage>
</organism>
<reference evidence="1" key="1">
    <citation type="submission" date="2020-02" db="EMBL/GenBank/DDBJ databases">
        <authorList>
            <person name="Meier V. D."/>
        </authorList>
    </citation>
    <scope>NUCLEOTIDE SEQUENCE</scope>
    <source>
        <strain evidence="1">AVDCRST_MAG25</strain>
    </source>
</reference>
<sequence>MSNPYARHNEQNKANFDDVYDLPDPRGYFEALGSLDYRAPEHGRRVFSALLAAMQGDGTRSKVLDLCCSYGVNAALLKHDLTLDDLYARYASPDVADLSPDELAAADARFYKDREKPSPPEVVGIDVAANAVSYALRAGAMDAGTAENLEDHEPSEALRRAARGTRLVTVTGGVGYVWERTFERVLSCIADGPENIRGRPETPWVAAFAVRFVDYAPIAAVLARRGLVTEKLSVRTFPQRRFESDSEREHVLGELARAGIDPAGKEESGWYHADFYLSRPATEVSEVPLDELLGASGALDY</sequence>
<gene>
    <name evidence="1" type="ORF">AVDCRST_MAG25-2564</name>
</gene>
<dbReference type="InterPro" id="IPR029063">
    <property type="entry name" value="SAM-dependent_MTases_sf"/>
</dbReference>
<dbReference type="AlphaFoldDB" id="A0A6J4RPP2"/>
<dbReference type="SUPFAM" id="SSF53335">
    <property type="entry name" value="S-adenosyl-L-methionine-dependent methyltransferases"/>
    <property type="match status" value="1"/>
</dbReference>
<evidence type="ECO:0000313" key="1">
    <source>
        <dbReference type="EMBL" id="CAA9477903.1"/>
    </source>
</evidence>
<accession>A0A6J4RPP2</accession>